<keyword evidence="1" id="KW-1133">Transmembrane helix</keyword>
<evidence type="ECO:0000256" key="1">
    <source>
        <dbReference type="SAM" id="Phobius"/>
    </source>
</evidence>
<gene>
    <name evidence="2" type="ORF">F4559_006595</name>
</gene>
<accession>A0A7W7TA23</accession>
<dbReference type="Proteomes" id="UP000542674">
    <property type="component" value="Unassembled WGS sequence"/>
</dbReference>
<evidence type="ECO:0000313" key="2">
    <source>
        <dbReference type="EMBL" id="MBB4969236.1"/>
    </source>
</evidence>
<dbReference type="AlphaFoldDB" id="A0A7W7TA23"/>
<feature type="transmembrane region" description="Helical" evidence="1">
    <location>
        <begin position="47"/>
        <end position="66"/>
    </location>
</feature>
<dbReference type="EMBL" id="JACHJS010000001">
    <property type="protein sequence ID" value="MBB4969236.1"/>
    <property type="molecule type" value="Genomic_DNA"/>
</dbReference>
<organism evidence="2 3">
    <name type="scientific">Saccharothrix violaceirubra</name>
    <dbReference type="NCBI Taxonomy" id="413306"/>
    <lineage>
        <taxon>Bacteria</taxon>
        <taxon>Bacillati</taxon>
        <taxon>Actinomycetota</taxon>
        <taxon>Actinomycetes</taxon>
        <taxon>Pseudonocardiales</taxon>
        <taxon>Pseudonocardiaceae</taxon>
        <taxon>Saccharothrix</taxon>
    </lineage>
</organism>
<feature type="transmembrane region" description="Helical" evidence="1">
    <location>
        <begin position="12"/>
        <end position="35"/>
    </location>
</feature>
<feature type="transmembrane region" description="Helical" evidence="1">
    <location>
        <begin position="78"/>
        <end position="96"/>
    </location>
</feature>
<dbReference type="RefSeq" id="WP_184674923.1">
    <property type="nucleotide sequence ID" value="NZ_BAABAI010000021.1"/>
</dbReference>
<keyword evidence="1" id="KW-0472">Membrane</keyword>
<proteinExistence type="predicted"/>
<reference evidence="2 3" key="1">
    <citation type="submission" date="2020-08" db="EMBL/GenBank/DDBJ databases">
        <title>Sequencing the genomes of 1000 actinobacteria strains.</title>
        <authorList>
            <person name="Klenk H.-P."/>
        </authorList>
    </citation>
    <scope>NUCLEOTIDE SEQUENCE [LARGE SCALE GENOMIC DNA]</scope>
    <source>
        <strain evidence="2 3">DSM 45084</strain>
    </source>
</reference>
<evidence type="ECO:0000313" key="3">
    <source>
        <dbReference type="Proteomes" id="UP000542674"/>
    </source>
</evidence>
<keyword evidence="3" id="KW-1185">Reference proteome</keyword>
<protein>
    <submittedName>
        <fullName evidence="2">Uncharacterized protein</fullName>
    </submittedName>
</protein>
<name>A0A7W7TA23_9PSEU</name>
<sequence length="97" mass="10576">MDRTGQKTALRRFLALVVFAFFAYWSVILAGLLGWSTTPRGPHRLTGHWHLPLLAIGAGVLGVALASRILGRRVLSPWLLLAVLPAAYFILVETGVV</sequence>
<comment type="caution">
    <text evidence="2">The sequence shown here is derived from an EMBL/GenBank/DDBJ whole genome shotgun (WGS) entry which is preliminary data.</text>
</comment>
<keyword evidence="1" id="KW-0812">Transmembrane</keyword>